<comment type="caution">
    <text evidence="1">The sequence shown here is derived from an EMBL/GenBank/DDBJ whole genome shotgun (WGS) entry which is preliminary data.</text>
</comment>
<keyword evidence="2" id="KW-1185">Reference proteome</keyword>
<dbReference type="GeneID" id="34582372"/>
<reference evidence="1 2" key="1">
    <citation type="journal article" date="2016" name="Sci. Rep.">
        <title>Penicillium arizonense, a new, genome sequenced fungal species, reveals a high chemical diversity in secreted metabolites.</title>
        <authorList>
            <person name="Grijseels S."/>
            <person name="Nielsen J.C."/>
            <person name="Randelovic M."/>
            <person name="Nielsen J."/>
            <person name="Nielsen K.F."/>
            <person name="Workman M."/>
            <person name="Frisvad J.C."/>
        </authorList>
    </citation>
    <scope>NUCLEOTIDE SEQUENCE [LARGE SCALE GENOMIC DNA]</scope>
    <source>
        <strain evidence="1 2">CBS 141311</strain>
    </source>
</reference>
<dbReference type="RefSeq" id="XP_022482508.1">
    <property type="nucleotide sequence ID" value="XM_022637638.1"/>
</dbReference>
<sequence length="176" mass="20184">MSIISRNGFLIPKAGLQNSAATTLIAQQVWHLGTKEVKRTIRRHHKPNARIASLVSTCQGLRKYQYRSWVKRRALAKNSLLKKYAHHMASKLTDRALVMLSLFAWHFDSRMVPLSRGLIQFFAKPDDQFESICASIHLSYTKMYGSLSLADFKEKLSHLLGFLEWHVIKGDAVLYI</sequence>
<dbReference type="OrthoDB" id="4354024at2759"/>
<protein>
    <submittedName>
        <fullName evidence="1">Uncharacterized protein</fullName>
    </submittedName>
</protein>
<accession>A0A1F5L295</accession>
<proteinExistence type="predicted"/>
<evidence type="ECO:0000313" key="1">
    <source>
        <dbReference type="EMBL" id="OGE47041.1"/>
    </source>
</evidence>
<dbReference type="AlphaFoldDB" id="A0A1F5L295"/>
<dbReference type="EMBL" id="LXJU01000073">
    <property type="protein sequence ID" value="OGE47041.1"/>
    <property type="molecule type" value="Genomic_DNA"/>
</dbReference>
<evidence type="ECO:0000313" key="2">
    <source>
        <dbReference type="Proteomes" id="UP000177622"/>
    </source>
</evidence>
<organism evidence="1 2">
    <name type="scientific">Penicillium arizonense</name>
    <dbReference type="NCBI Taxonomy" id="1835702"/>
    <lineage>
        <taxon>Eukaryota</taxon>
        <taxon>Fungi</taxon>
        <taxon>Dikarya</taxon>
        <taxon>Ascomycota</taxon>
        <taxon>Pezizomycotina</taxon>
        <taxon>Eurotiomycetes</taxon>
        <taxon>Eurotiomycetidae</taxon>
        <taxon>Eurotiales</taxon>
        <taxon>Aspergillaceae</taxon>
        <taxon>Penicillium</taxon>
    </lineage>
</organism>
<gene>
    <name evidence="1" type="ORF">PENARI_c073G02836</name>
</gene>
<dbReference type="Proteomes" id="UP000177622">
    <property type="component" value="Unassembled WGS sequence"/>
</dbReference>
<name>A0A1F5L295_PENAI</name>